<proteinExistence type="predicted"/>
<reference evidence="2 3" key="1">
    <citation type="submission" date="2016-03" db="EMBL/GenBank/DDBJ databases">
        <title>Trachymyrmex septentrionalis WGS genome.</title>
        <authorList>
            <person name="Nygaard S."/>
            <person name="Hu H."/>
            <person name="Boomsma J."/>
            <person name="Zhang G."/>
        </authorList>
    </citation>
    <scope>NUCLEOTIDE SEQUENCE [LARGE SCALE GENOMIC DNA]</scope>
    <source>
        <strain evidence="2">Tsep2-gDNA-1</strain>
        <tissue evidence="2">Whole body</tissue>
    </source>
</reference>
<feature type="region of interest" description="Disordered" evidence="1">
    <location>
        <begin position="161"/>
        <end position="186"/>
    </location>
</feature>
<organism evidence="2 3">
    <name type="scientific">Trachymyrmex septentrionalis</name>
    <dbReference type="NCBI Taxonomy" id="34720"/>
    <lineage>
        <taxon>Eukaryota</taxon>
        <taxon>Metazoa</taxon>
        <taxon>Ecdysozoa</taxon>
        <taxon>Arthropoda</taxon>
        <taxon>Hexapoda</taxon>
        <taxon>Insecta</taxon>
        <taxon>Pterygota</taxon>
        <taxon>Neoptera</taxon>
        <taxon>Endopterygota</taxon>
        <taxon>Hymenoptera</taxon>
        <taxon>Apocrita</taxon>
        <taxon>Aculeata</taxon>
        <taxon>Formicoidea</taxon>
        <taxon>Formicidae</taxon>
        <taxon>Myrmicinae</taxon>
        <taxon>Trachymyrmex</taxon>
    </lineage>
</organism>
<dbReference type="Proteomes" id="UP000078541">
    <property type="component" value="Unassembled WGS sequence"/>
</dbReference>
<keyword evidence="3" id="KW-1185">Reference proteome</keyword>
<dbReference type="EMBL" id="KQ981430">
    <property type="protein sequence ID" value="KYN41699.1"/>
    <property type="molecule type" value="Genomic_DNA"/>
</dbReference>
<evidence type="ECO:0000256" key="1">
    <source>
        <dbReference type="SAM" id="MobiDB-lite"/>
    </source>
</evidence>
<feature type="region of interest" description="Disordered" evidence="1">
    <location>
        <begin position="1"/>
        <end position="86"/>
    </location>
</feature>
<feature type="compositionally biased region" description="Polar residues" evidence="1">
    <location>
        <begin position="163"/>
        <end position="176"/>
    </location>
</feature>
<accession>A0A195FP30</accession>
<feature type="compositionally biased region" description="Low complexity" evidence="1">
    <location>
        <begin position="36"/>
        <end position="52"/>
    </location>
</feature>
<evidence type="ECO:0000313" key="3">
    <source>
        <dbReference type="Proteomes" id="UP000078541"/>
    </source>
</evidence>
<dbReference type="AlphaFoldDB" id="A0A195FP30"/>
<name>A0A195FP30_9HYME</name>
<protein>
    <submittedName>
        <fullName evidence="2">Uncharacterized protein</fullName>
    </submittedName>
</protein>
<evidence type="ECO:0000313" key="2">
    <source>
        <dbReference type="EMBL" id="KYN41699.1"/>
    </source>
</evidence>
<feature type="compositionally biased region" description="Basic and acidic residues" evidence="1">
    <location>
        <begin position="1"/>
        <end position="14"/>
    </location>
</feature>
<gene>
    <name evidence="2" type="ORF">ALC56_03842</name>
</gene>
<sequence length="290" mass="32043">MSREAAEGSGRRNEQWGYPGTYDSTEQAGEDGSGSVGDSEATPMIVVVVVDVGGVGRRKKKANAEEEEAEEDDETKRASESGSSRETWLRLFRRVRRERRTSDVSVHARVPREGGREGVVVVGQGERREGHDDARCWKATREKTACLSVCLWRCESVDGNASVAGNESGPSNQRTASRSRERDESRFGGVDVVVVDSDSDSDDDDDDNDDDDDAREIVLFHRDDKANPFTWHLGRGGSPSLVLDGLDASCLHTLNARREIRPNFFCPATAASSLKSRIYVLIPSYHFLVY</sequence>